<keyword evidence="4 6" id="KW-1133">Transmembrane helix</keyword>
<evidence type="ECO:0000256" key="5">
    <source>
        <dbReference type="ARBA" id="ARBA00023136"/>
    </source>
</evidence>
<evidence type="ECO:0000313" key="8">
    <source>
        <dbReference type="EMBL" id="APJ38618.1"/>
    </source>
</evidence>
<evidence type="ECO:0000313" key="9">
    <source>
        <dbReference type="Proteomes" id="UP000184322"/>
    </source>
</evidence>
<feature type="transmembrane region" description="Helical" evidence="6">
    <location>
        <begin position="136"/>
        <end position="153"/>
    </location>
</feature>
<evidence type="ECO:0000256" key="6">
    <source>
        <dbReference type="SAM" id="Phobius"/>
    </source>
</evidence>
<dbReference type="STRING" id="48003.BLA55_03065"/>
<feature type="transmembrane region" description="Helical" evidence="6">
    <location>
        <begin position="212"/>
        <end position="231"/>
    </location>
</feature>
<dbReference type="PANTHER" id="PTHR33545">
    <property type="entry name" value="UPF0750 MEMBRANE PROTEIN YITT-RELATED"/>
    <property type="match status" value="1"/>
</dbReference>
<keyword evidence="9" id="KW-1185">Reference proteome</keyword>
<organism evidence="8 9">
    <name type="scientific">Mycoplasmopsis pullorum</name>
    <dbReference type="NCBI Taxonomy" id="48003"/>
    <lineage>
        <taxon>Bacteria</taxon>
        <taxon>Bacillati</taxon>
        <taxon>Mycoplasmatota</taxon>
        <taxon>Mycoplasmoidales</taxon>
        <taxon>Metamycoplasmataceae</taxon>
        <taxon>Mycoplasmopsis</taxon>
    </lineage>
</organism>
<feature type="transmembrane region" description="Helical" evidence="6">
    <location>
        <begin position="73"/>
        <end position="94"/>
    </location>
</feature>
<feature type="transmembrane region" description="Helical" evidence="6">
    <location>
        <begin position="332"/>
        <end position="351"/>
    </location>
</feature>
<feature type="transmembrane region" description="Helical" evidence="6">
    <location>
        <begin position="165"/>
        <end position="191"/>
    </location>
</feature>
<feature type="domain" description="DUF2179" evidence="7">
    <location>
        <begin position="387"/>
        <end position="440"/>
    </location>
</feature>
<dbReference type="Proteomes" id="UP000184322">
    <property type="component" value="Chromosome"/>
</dbReference>
<dbReference type="InterPro" id="IPR051461">
    <property type="entry name" value="UPF0750_membrane"/>
</dbReference>
<dbReference type="CDD" id="cd16380">
    <property type="entry name" value="YitT_C"/>
    <property type="match status" value="1"/>
</dbReference>
<keyword evidence="3 6" id="KW-0812">Transmembrane</keyword>
<evidence type="ECO:0000256" key="3">
    <source>
        <dbReference type="ARBA" id="ARBA00022692"/>
    </source>
</evidence>
<dbReference type="EMBL" id="CP017813">
    <property type="protein sequence ID" value="APJ38618.1"/>
    <property type="molecule type" value="Genomic_DNA"/>
</dbReference>
<dbReference type="InterPro" id="IPR015867">
    <property type="entry name" value="N-reg_PII/ATP_PRibTrfase_C"/>
</dbReference>
<dbReference type="InterPro" id="IPR019264">
    <property type="entry name" value="DUF2179"/>
</dbReference>
<keyword evidence="5 6" id="KW-0472">Membrane</keyword>
<dbReference type="AlphaFoldDB" id="A0A1L4FSN4"/>
<evidence type="ECO:0000256" key="1">
    <source>
        <dbReference type="ARBA" id="ARBA00004651"/>
    </source>
</evidence>
<feature type="transmembrane region" description="Helical" evidence="6">
    <location>
        <begin position="274"/>
        <end position="291"/>
    </location>
</feature>
<proteinExistence type="predicted"/>
<accession>A0A1L4FSN4</accession>
<keyword evidence="2" id="KW-1003">Cell membrane</keyword>
<protein>
    <recommendedName>
        <fullName evidence="7">DUF2179 domain-containing protein</fullName>
    </recommendedName>
</protein>
<name>A0A1L4FSN4_9BACT</name>
<sequence length="449" mass="50556">MDYKKVIDKCKMCLTRKNKKFKLNEIYDKDYDNHVDPHDELCSDVVKKNTVYKRTKMSNFGLKLSNFYKAMPMWKILLITIVTAIFFGIISVFFVKNVGIYNFGFAAFGQAAARLITSSMPESIAPTVRNLIDQAIFWIAYIILSIPIFIFGYKKIGRVFTNLTVIFLVVSSMVSFLIGMIPGANQAYIIGNFDNEIIKKALPKYQVQLSSIIPLLWSDAGNVIALMIYSICYGYMLAWVFAIIAVIGGTAGVTGVIGEWYANTKQKSFGSISGNMNIIIIFITVALGSYLPGSLLLENAERNFDQIANSNLSQIQIEAIKDVISKKWSAELYFSPNFVATILTNIVYILVLNKLFPKFKLVRVEIFSTHYELVQTKLANDKRIVTGLTMFKAKGGFKGEHIDVITSITLFRQVPRLIKRVRAVDPDAFIAVSDVTSIDGYVYLPTEKF</sequence>
<feature type="transmembrane region" description="Helical" evidence="6">
    <location>
        <begin position="237"/>
        <end position="262"/>
    </location>
</feature>
<reference evidence="9" key="1">
    <citation type="submission" date="2016-10" db="EMBL/GenBank/DDBJ databases">
        <authorList>
            <person name="Beylefeld A."/>
            <person name="Abolnik C."/>
        </authorList>
    </citation>
    <scope>NUCLEOTIDE SEQUENCE [LARGE SCALE GENOMIC DNA]</scope>
    <source>
        <strain evidence="9">B359_6</strain>
    </source>
</reference>
<evidence type="ECO:0000256" key="2">
    <source>
        <dbReference type="ARBA" id="ARBA00022475"/>
    </source>
</evidence>
<gene>
    <name evidence="8" type="ORF">BLA55_03065</name>
</gene>
<dbReference type="KEGG" id="mpul:BLA55_03065"/>
<dbReference type="RefSeq" id="WP_073372621.1">
    <property type="nucleotide sequence ID" value="NZ_CP017813.1"/>
</dbReference>
<dbReference type="PANTHER" id="PTHR33545:SF5">
    <property type="entry name" value="UPF0750 MEMBRANE PROTEIN YITT"/>
    <property type="match status" value="1"/>
</dbReference>
<dbReference type="GO" id="GO:0005886">
    <property type="term" value="C:plasma membrane"/>
    <property type="evidence" value="ECO:0007669"/>
    <property type="project" value="UniProtKB-SubCell"/>
</dbReference>
<dbReference type="Pfam" id="PF10035">
    <property type="entry name" value="DUF2179"/>
    <property type="match status" value="1"/>
</dbReference>
<dbReference type="OrthoDB" id="400763at2"/>
<dbReference type="Gene3D" id="3.30.70.120">
    <property type="match status" value="1"/>
</dbReference>
<evidence type="ECO:0000259" key="7">
    <source>
        <dbReference type="Pfam" id="PF10035"/>
    </source>
</evidence>
<comment type="subcellular location">
    <subcellularLocation>
        <location evidence="1">Cell membrane</location>
        <topology evidence="1">Multi-pass membrane protein</topology>
    </subcellularLocation>
</comment>
<evidence type="ECO:0000256" key="4">
    <source>
        <dbReference type="ARBA" id="ARBA00022989"/>
    </source>
</evidence>